<evidence type="ECO:0000313" key="3">
    <source>
        <dbReference type="EMBL" id="KAI3424777.1"/>
    </source>
</evidence>
<feature type="compositionally biased region" description="Pro residues" evidence="1">
    <location>
        <begin position="221"/>
        <end position="234"/>
    </location>
</feature>
<gene>
    <name evidence="3" type="ORF">D9Q98_008165</name>
</gene>
<keyword evidence="2" id="KW-0472">Membrane</keyword>
<feature type="transmembrane region" description="Helical" evidence="2">
    <location>
        <begin position="12"/>
        <end position="41"/>
    </location>
</feature>
<feature type="region of interest" description="Disordered" evidence="1">
    <location>
        <begin position="193"/>
        <end position="234"/>
    </location>
</feature>
<feature type="compositionally biased region" description="Pro residues" evidence="1">
    <location>
        <begin position="193"/>
        <end position="206"/>
    </location>
</feature>
<organism evidence="3 4">
    <name type="scientific">Chlorella vulgaris</name>
    <name type="common">Green alga</name>
    <dbReference type="NCBI Taxonomy" id="3077"/>
    <lineage>
        <taxon>Eukaryota</taxon>
        <taxon>Viridiplantae</taxon>
        <taxon>Chlorophyta</taxon>
        <taxon>core chlorophytes</taxon>
        <taxon>Trebouxiophyceae</taxon>
        <taxon>Chlorellales</taxon>
        <taxon>Chlorellaceae</taxon>
        <taxon>Chlorella clade</taxon>
        <taxon>Chlorella</taxon>
    </lineage>
</organism>
<keyword evidence="2" id="KW-0812">Transmembrane</keyword>
<comment type="caution">
    <text evidence="3">The sequence shown here is derived from an EMBL/GenBank/DDBJ whole genome shotgun (WGS) entry which is preliminary data.</text>
</comment>
<keyword evidence="2" id="KW-1133">Transmembrane helix</keyword>
<name>A0A9D4YT11_CHLVU</name>
<keyword evidence="4" id="KW-1185">Reference proteome</keyword>
<evidence type="ECO:0000313" key="4">
    <source>
        <dbReference type="Proteomes" id="UP001055712"/>
    </source>
</evidence>
<dbReference type="OrthoDB" id="514564at2759"/>
<accession>A0A9D4YT11</accession>
<reference evidence="3" key="2">
    <citation type="submission" date="2020-11" db="EMBL/GenBank/DDBJ databases">
        <authorList>
            <person name="Cecchin M."/>
            <person name="Marcolungo L."/>
            <person name="Rossato M."/>
            <person name="Girolomoni L."/>
            <person name="Cosentino E."/>
            <person name="Cuine S."/>
            <person name="Li-Beisson Y."/>
            <person name="Delledonne M."/>
            <person name="Ballottari M."/>
        </authorList>
    </citation>
    <scope>NUCLEOTIDE SEQUENCE</scope>
    <source>
        <strain evidence="3">211/11P</strain>
        <tissue evidence="3">Whole cell</tissue>
    </source>
</reference>
<reference evidence="3" key="1">
    <citation type="journal article" date="2019" name="Plant J.">
        <title>Chlorella vulgaris genome assembly and annotation reveals the molecular basis for metabolic acclimation to high light conditions.</title>
        <authorList>
            <person name="Cecchin M."/>
            <person name="Marcolungo L."/>
            <person name="Rossato M."/>
            <person name="Girolomoni L."/>
            <person name="Cosentino E."/>
            <person name="Cuine S."/>
            <person name="Li-Beisson Y."/>
            <person name="Delledonne M."/>
            <person name="Ballottari M."/>
        </authorList>
    </citation>
    <scope>NUCLEOTIDE SEQUENCE</scope>
    <source>
        <strain evidence="3">211/11P</strain>
    </source>
</reference>
<dbReference type="Proteomes" id="UP001055712">
    <property type="component" value="Unassembled WGS sequence"/>
</dbReference>
<evidence type="ECO:0000256" key="1">
    <source>
        <dbReference type="SAM" id="MobiDB-lite"/>
    </source>
</evidence>
<dbReference type="AlphaFoldDB" id="A0A9D4YT11"/>
<proteinExistence type="predicted"/>
<sequence length="382" mass="41498">MAVKAVAAPTAISAVTAVASVLVATLLLTSLLYPYPLFIVYPRVHRLRGGMALVRGSRDCSSVMSQGSWTTGEEVRCTPGTQLEFATCSNRGPQRHWRFSKRAQACGARRLDAADARKSLAGQTIVFAGDSVARLVWGATLRLLGKPGAGNESLAPRHHDLLRTIAGNITLQYIWAPYPSDMTAWVDPKPWLPRPPPPPMPPPRPLQNPRKQAKAKVLAPPTLPPTPPAPPPRPRAALRELDPALMLVSVTLWHMNNFKVPNDFFRQMAGLVQAATAYRAAGGGGRLVFATSPETFPGLMKERKKKLTLIPANLDAYNQVTEQAGLLQPEGPFGLLNLFPLTQQCGAECSVDGYHSRPEVYDAALQILLNIGGMTQREHKPP</sequence>
<dbReference type="EMBL" id="SIDB01000012">
    <property type="protein sequence ID" value="KAI3424777.1"/>
    <property type="molecule type" value="Genomic_DNA"/>
</dbReference>
<evidence type="ECO:0000256" key="2">
    <source>
        <dbReference type="SAM" id="Phobius"/>
    </source>
</evidence>
<protein>
    <submittedName>
        <fullName evidence="3">Uncharacterized protein</fullName>
    </submittedName>
</protein>